<dbReference type="OrthoDB" id="18896at2759"/>
<dbReference type="PROSITE" id="PS50002">
    <property type="entry name" value="SH3"/>
    <property type="match status" value="1"/>
</dbReference>
<feature type="domain" description="DOCKER" evidence="10">
    <location>
        <begin position="1428"/>
        <end position="1846"/>
    </location>
</feature>
<dbReference type="InterPro" id="IPR013893">
    <property type="entry name" value="RNase_P_Rpp40"/>
</dbReference>
<feature type="compositionally biased region" description="Polar residues" evidence="7">
    <location>
        <begin position="1867"/>
        <end position="1878"/>
    </location>
</feature>
<dbReference type="InterPro" id="IPR027007">
    <property type="entry name" value="C2_DOCK-type_domain"/>
</dbReference>
<dbReference type="Pfam" id="PF16172">
    <property type="entry name" value="DOCK_N"/>
    <property type="match status" value="1"/>
</dbReference>
<dbReference type="InterPro" id="IPR042455">
    <property type="entry name" value="DOCK_N_sub1"/>
</dbReference>
<dbReference type="CDD" id="cd11684">
    <property type="entry name" value="DHR2_DOCK"/>
    <property type="match status" value="1"/>
</dbReference>
<dbReference type="Gene3D" id="2.30.30.40">
    <property type="entry name" value="SH3 Domains"/>
    <property type="match status" value="1"/>
</dbReference>
<evidence type="ECO:0000256" key="4">
    <source>
        <dbReference type="ARBA" id="ARBA00022553"/>
    </source>
</evidence>
<evidence type="ECO:0000256" key="1">
    <source>
        <dbReference type="ARBA" id="ARBA00004496"/>
    </source>
</evidence>
<dbReference type="SMART" id="SM00326">
    <property type="entry name" value="SH3"/>
    <property type="match status" value="1"/>
</dbReference>
<evidence type="ECO:0000256" key="7">
    <source>
        <dbReference type="SAM" id="MobiDB-lite"/>
    </source>
</evidence>
<feature type="compositionally biased region" description="Polar residues" evidence="7">
    <location>
        <begin position="461"/>
        <end position="476"/>
    </location>
</feature>
<organism evidence="11 12">
    <name type="scientific">Pseudocercospora musae</name>
    <dbReference type="NCBI Taxonomy" id="113226"/>
    <lineage>
        <taxon>Eukaryota</taxon>
        <taxon>Fungi</taxon>
        <taxon>Dikarya</taxon>
        <taxon>Ascomycota</taxon>
        <taxon>Pezizomycotina</taxon>
        <taxon>Dothideomycetes</taxon>
        <taxon>Dothideomycetidae</taxon>
        <taxon>Mycosphaerellales</taxon>
        <taxon>Mycosphaerellaceae</taxon>
        <taxon>Pseudocercospora</taxon>
    </lineage>
</organism>
<evidence type="ECO:0000256" key="6">
    <source>
        <dbReference type="PROSITE-ProRule" id="PRU00983"/>
    </source>
</evidence>
<accession>A0A139IT42</accession>
<dbReference type="GO" id="GO:0005085">
    <property type="term" value="F:guanyl-nucleotide exchange factor activity"/>
    <property type="evidence" value="ECO:0007669"/>
    <property type="project" value="InterPro"/>
</dbReference>
<dbReference type="CDD" id="cd08679">
    <property type="entry name" value="C2_DOCK180_related"/>
    <property type="match status" value="1"/>
</dbReference>
<gene>
    <name evidence="11" type="ORF">AC579_3628</name>
</gene>
<feature type="domain" description="SH3" evidence="8">
    <location>
        <begin position="7"/>
        <end position="88"/>
    </location>
</feature>
<dbReference type="InterPro" id="IPR001452">
    <property type="entry name" value="SH3_domain"/>
</dbReference>
<comment type="caution">
    <text evidence="11">The sequence shown here is derived from an EMBL/GenBank/DDBJ whole genome shotgun (WGS) entry which is preliminary data.</text>
</comment>
<keyword evidence="2 5" id="KW-0728">SH3 domain</keyword>
<dbReference type="GO" id="GO:0030677">
    <property type="term" value="C:ribonuclease P complex"/>
    <property type="evidence" value="ECO:0007669"/>
    <property type="project" value="InterPro"/>
</dbReference>
<evidence type="ECO:0000259" key="9">
    <source>
        <dbReference type="PROSITE" id="PS51650"/>
    </source>
</evidence>
<comment type="similarity">
    <text evidence="6">Belongs to the DOCK family.</text>
</comment>
<dbReference type="InterPro" id="IPR027357">
    <property type="entry name" value="DOCKER_dom"/>
</dbReference>
<dbReference type="InterPro" id="IPR036028">
    <property type="entry name" value="SH3-like_dom_sf"/>
</dbReference>
<proteinExistence type="inferred from homology"/>
<comment type="subcellular location">
    <subcellularLocation>
        <location evidence="1">Cytoplasm</location>
    </subcellularLocation>
</comment>
<dbReference type="PROSITE" id="PS51650">
    <property type="entry name" value="C2_DOCK"/>
    <property type="match status" value="1"/>
</dbReference>
<evidence type="ECO:0000256" key="3">
    <source>
        <dbReference type="ARBA" id="ARBA00022490"/>
    </source>
</evidence>
<keyword evidence="3" id="KW-0963">Cytoplasm</keyword>
<reference evidence="11 12" key="1">
    <citation type="submission" date="2015-07" db="EMBL/GenBank/DDBJ databases">
        <title>Comparative genomics of the Sigatoka disease complex on banana suggests a link between parallel evolutionary changes in Pseudocercospora fijiensis and Pseudocercospora eumusae and increased virulence on the banana host.</title>
        <authorList>
            <person name="Chang T.-C."/>
            <person name="Salvucci A."/>
            <person name="Crous P.W."/>
            <person name="Stergiopoulos I."/>
        </authorList>
    </citation>
    <scope>NUCLEOTIDE SEQUENCE [LARGE SCALE GENOMIC DNA]</scope>
    <source>
        <strain evidence="11 12">CBS 116634</strain>
    </source>
</reference>
<dbReference type="Pfam" id="PF23554">
    <property type="entry name" value="TPR_DOCK"/>
    <property type="match status" value="1"/>
</dbReference>
<evidence type="ECO:0000313" key="11">
    <source>
        <dbReference type="EMBL" id="KXT17744.1"/>
    </source>
</evidence>
<dbReference type="Proteomes" id="UP000073492">
    <property type="component" value="Unassembled WGS sequence"/>
</dbReference>
<dbReference type="GO" id="GO:0007264">
    <property type="term" value="P:small GTPase-mediated signal transduction"/>
    <property type="evidence" value="ECO:0007669"/>
    <property type="project" value="InterPro"/>
</dbReference>
<feature type="region of interest" description="Disordered" evidence="7">
    <location>
        <begin position="92"/>
        <end position="160"/>
    </location>
</feature>
<dbReference type="STRING" id="113226.A0A139IT42"/>
<feature type="compositionally biased region" description="Basic residues" evidence="7">
    <location>
        <begin position="123"/>
        <end position="144"/>
    </location>
</feature>
<dbReference type="InterPro" id="IPR035892">
    <property type="entry name" value="C2_domain_sf"/>
</dbReference>
<dbReference type="PANTHER" id="PTHR45653:SF10">
    <property type="entry name" value="MYOBLAST CITY, ISOFORM B"/>
    <property type="match status" value="1"/>
</dbReference>
<feature type="compositionally biased region" description="Polar residues" evidence="7">
    <location>
        <begin position="421"/>
        <end position="430"/>
    </location>
</feature>
<dbReference type="PROSITE" id="PS51651">
    <property type="entry name" value="DOCKER"/>
    <property type="match status" value="1"/>
</dbReference>
<sequence>MPWKPLPSVAFGIVSHPFTATAEADLPLQIGDHVYIIEQGGHTNEWYRGYLVAPPSLLAGLTSDRGQQLEHRVFSGIFPANCVELREYLGDGHELPQEPRDEDEDEEAPSDERERRKSEAMHARRASRRLSRKKSSRSLKKRKSMLIPDEPVPRLPDAPKPLAPVPLLRVGDETGQSAQEPLVDEIASCLREWHDARLHELLLARGYSQLAKLAGLIKRVDNARSLIMHDVLTRKELADLREDTIWDLVAGNKMLSDEVIVRSPSEKGRILTADDSVIEMTKLQANMSILERPPKVTTDKHMLYHMLADVRNLVVDNDQPGTLHMCLFTKQAAEKPRPISENYAISVPLPIAPSTASEEQSKTLFVNLSGQDVGTGAEQRSLYLVFKLLRDEPVRQSIYGQGINHTSHANHSHKPSILSRGDSQLNTLNSAKGRLSVFGSQRRSKSDHGRSDSNPIARPDTAQSNRSGRQGSSNDPSEPPSQEAKVVRRTVGVGAVDITKLAQSKSHLETSVTLWSPSDRNDQGSDWTDIIKELSRSVTGGYVRTSTMKRCDVFVKAFASADLEKLIRNTPTMLHNILMTPKLGFSGVPGEKRSDIYLTLTEPRMPRIATLAHSKFGAVPLNQRCQTSLANLQLTLEVRRANGERIDDCIFTAANHQGHTAWRTTGIERGEGWNQTIRLAIPAEEVPGSHVVMSIADSPNFPFALSWIPLWENEAFVRDGDHQVALYVYDEYSSSIIGGKGAYLALPPWHNKHDSVQQNAAVVSIRTFLCSTEYSQDPSLLGVLHWRNYHGSQLIELLERFPFVPEIEIVKLLRDVFSALFEILHEYEGQEKYEDIIFYNFVVILGIARDKRFELGDIIKEYATTRHTWPEASKCLIGAYQRLVGRSMDPDSSRKLRDTFKVGDQVLKLVMEVMRQDPSVKREVELHGMPPPEQVADVRAELKRLFVSIMALLRNPMPILLGTQTLLIQRFSSWLPELTLVMSPMEILEIATDLLDSCSHAKGKMILYRLILIVNYSHLDIFKVPEARTTLVAKTFHWLEPYWGFVPEPDQQWRDQVRLCCSVVAAQMEQLEEESCQYVPKLAESFGVLKEVSRPTKRVFSMLFPTSYPFPTKNTTVDIDVDEAMLEISALLAAALTSEQRLYLDASVVDVTGTLLEALKVGQSILSCEAFPRSWLSLLVSHHKYGMTALARIEEVLVESLPDVYAPDANEAFEFDTNIWRAYFNTLFAALGSPALAMETFPEQKRRAVWKIAGDVRELGAGLLKRSWEAIGWETDLETKRLHGFDRMGGYQVQFVPDLIAPIVELCLSVHASLRAVAIEVLRSMIVSAWQIDQDLSIIQTAMIDCLDKLCRNKSVTETVLQKTFVPEMLEQFKGLHGTVEDSLYNAVHEMFAKIDNLLVMLASVHTGNMAANDSTRLVDTLHLMEFLRDVDSEDAYIRYVHQLVDMQTTSGNAAEAGLALQMHADRYEWDPNHMLPEMTDPKMPAQSAFERKEQLYFQICQNFEKGQAWKRALTAYRELAVEYELNTFDFGKLARTQRAIASIHERIARGERTHPRYFRVVYLGLGFPATLRDKHFIFEGLPTDRLAMFEDRMQQLHPSATILRGGIEAEVEGQFLQIYAVSPNKDIEHMVYQRTKVSQAVREYNLISNPQRFATTSRHPAHDIPITEQIVEKVIYTTAEEFPTILRRSEVVKIETVTLLPIEAAIERTTRKTQELLAMEKRIASGDDDTDIGRLTDDLMSSVDPSSDSSVARYRGLLPSMSDLADNASSEINPSIYNREDQPLDNMQNALKVALLDHTLAVRRCLALYKRPGLQATRAELVPRFEATFQAELNLLFPTKPKIEDVSPRASIEDAVRAAQAKEDTTITTAGAPQNDENGIEDEKRHGRRRSMPFLRRASSRQGRGLENGPKPRCLVTDLKLSNYINHHDPPRKRKPFSIVLNQTHSHTLDLLIPATCAEVLQQHFSANGNGTLHYAKVHMKLLDMISGDFFTQYMKTPGKANISMLSQGRPGIDDVYKLHEGKLSLEVDKPTFEQMGLEGKAVPSLGRKHVKQRYLVEIDLRSPSMLSGKKGFERVKWAFQNVLKETKTWLVVDLKNPAGSGEGAMAAFAPSITKIEPTIERVKDALVPAWPEAVEDEDYADAAELLEWTGLAMVISPRIEKDDDVDPYLCRYQVPTAFGETKTQDLARLRWRGLIYPAFAQSLFLAGLKAAGAEWLVLSAIAFDGEAYTILVNGDRSISWEHKD</sequence>
<dbReference type="InterPro" id="IPR026791">
    <property type="entry name" value="DOCK"/>
</dbReference>
<dbReference type="Pfam" id="PF14429">
    <property type="entry name" value="DOCK-C2"/>
    <property type="match status" value="1"/>
</dbReference>
<evidence type="ECO:0000259" key="8">
    <source>
        <dbReference type="PROSITE" id="PS50002"/>
    </source>
</evidence>
<dbReference type="GO" id="GO:0005737">
    <property type="term" value="C:cytoplasm"/>
    <property type="evidence" value="ECO:0007669"/>
    <property type="project" value="UniProtKB-SubCell"/>
</dbReference>
<evidence type="ECO:0000259" key="10">
    <source>
        <dbReference type="PROSITE" id="PS51651"/>
    </source>
</evidence>
<dbReference type="PANTHER" id="PTHR45653">
    <property type="entry name" value="DEDICATOR OF CYTOKINESIS"/>
    <property type="match status" value="1"/>
</dbReference>
<evidence type="ECO:0000313" key="12">
    <source>
        <dbReference type="Proteomes" id="UP000073492"/>
    </source>
</evidence>
<feature type="domain" description="C2 DOCK-type" evidence="9">
    <location>
        <begin position="593"/>
        <end position="770"/>
    </location>
</feature>
<keyword evidence="12" id="KW-1185">Reference proteome</keyword>
<evidence type="ECO:0008006" key="13">
    <source>
        <dbReference type="Google" id="ProtNLM"/>
    </source>
</evidence>
<feature type="compositionally biased region" description="Basic and acidic residues" evidence="7">
    <location>
        <begin position="110"/>
        <end position="122"/>
    </location>
</feature>
<feature type="compositionally biased region" description="Acidic residues" evidence="7">
    <location>
        <begin position="100"/>
        <end position="109"/>
    </location>
</feature>
<dbReference type="Gene3D" id="1.25.40.410">
    <property type="match status" value="1"/>
</dbReference>
<dbReference type="Gene3D" id="2.60.40.150">
    <property type="entry name" value="C2 domain"/>
    <property type="match status" value="1"/>
</dbReference>
<feature type="region of interest" description="Disordered" evidence="7">
    <location>
        <begin position="404"/>
        <end position="488"/>
    </location>
</feature>
<protein>
    <recommendedName>
        <fullName evidence="13">SH3 domain-containing protein</fullName>
    </recommendedName>
</protein>
<dbReference type="Gene3D" id="1.20.1270.350">
    <property type="entry name" value="Dedicator of cytokinesis N-terminal subdomain"/>
    <property type="match status" value="1"/>
</dbReference>
<dbReference type="InterPro" id="IPR056372">
    <property type="entry name" value="TPR_DOCK"/>
</dbReference>
<keyword evidence="4" id="KW-0597">Phosphoprotein</keyword>
<feature type="region of interest" description="Disordered" evidence="7">
    <location>
        <begin position="1861"/>
        <end position="1913"/>
    </location>
</feature>
<dbReference type="GO" id="GO:0001682">
    <property type="term" value="P:tRNA 5'-leader removal"/>
    <property type="evidence" value="ECO:0007669"/>
    <property type="project" value="InterPro"/>
</dbReference>
<dbReference type="InterPro" id="IPR043161">
    <property type="entry name" value="DOCK_C_lobe_A"/>
</dbReference>
<evidence type="ECO:0000256" key="2">
    <source>
        <dbReference type="ARBA" id="ARBA00022443"/>
    </source>
</evidence>
<dbReference type="InterPro" id="IPR032376">
    <property type="entry name" value="DOCK_N"/>
</dbReference>
<dbReference type="Pfam" id="PF08584">
    <property type="entry name" value="Ribonuc_P_40"/>
    <property type="match status" value="1"/>
</dbReference>
<dbReference type="SUPFAM" id="SSF50044">
    <property type="entry name" value="SH3-domain"/>
    <property type="match status" value="1"/>
</dbReference>
<dbReference type="GO" id="GO:0031267">
    <property type="term" value="F:small GTPase binding"/>
    <property type="evidence" value="ECO:0007669"/>
    <property type="project" value="TreeGrafter"/>
</dbReference>
<dbReference type="GO" id="GO:0005886">
    <property type="term" value="C:plasma membrane"/>
    <property type="evidence" value="ECO:0007669"/>
    <property type="project" value="TreeGrafter"/>
</dbReference>
<evidence type="ECO:0000256" key="5">
    <source>
        <dbReference type="PROSITE-ProRule" id="PRU00192"/>
    </source>
</evidence>
<dbReference type="EMBL" id="LFZO01000015">
    <property type="protein sequence ID" value="KXT17744.1"/>
    <property type="molecule type" value="Genomic_DNA"/>
</dbReference>
<name>A0A139IT42_9PEZI</name>